<dbReference type="InterPro" id="IPR037516">
    <property type="entry name" value="Tripartite_DENN"/>
</dbReference>
<name>A0A9N8Z012_9GLOM</name>
<comment type="caution">
    <text evidence="3">The sequence shown here is derived from an EMBL/GenBank/DDBJ whole genome shotgun (WGS) entry which is preliminary data.</text>
</comment>
<gene>
    <name evidence="3" type="ORF">PBRASI_LOCUS731</name>
</gene>
<protein>
    <submittedName>
        <fullName evidence="3">9231_t:CDS:1</fullName>
    </submittedName>
</protein>
<feature type="region of interest" description="Disordered" evidence="1">
    <location>
        <begin position="435"/>
        <end position="459"/>
    </location>
</feature>
<organism evidence="3 4">
    <name type="scientific">Paraglomus brasilianum</name>
    <dbReference type="NCBI Taxonomy" id="144538"/>
    <lineage>
        <taxon>Eukaryota</taxon>
        <taxon>Fungi</taxon>
        <taxon>Fungi incertae sedis</taxon>
        <taxon>Mucoromycota</taxon>
        <taxon>Glomeromycotina</taxon>
        <taxon>Glomeromycetes</taxon>
        <taxon>Paraglomerales</taxon>
        <taxon>Paraglomeraceae</taxon>
        <taxon>Paraglomus</taxon>
    </lineage>
</organism>
<dbReference type="PROSITE" id="PS50211">
    <property type="entry name" value="DENN"/>
    <property type="match status" value="1"/>
</dbReference>
<evidence type="ECO:0000259" key="2">
    <source>
        <dbReference type="PROSITE" id="PS50211"/>
    </source>
</evidence>
<dbReference type="GO" id="GO:0051666">
    <property type="term" value="P:actin cortical patch localization"/>
    <property type="evidence" value="ECO:0007669"/>
    <property type="project" value="TreeGrafter"/>
</dbReference>
<evidence type="ECO:0000313" key="3">
    <source>
        <dbReference type="EMBL" id="CAG8463890.1"/>
    </source>
</evidence>
<dbReference type="InterPro" id="IPR012860">
    <property type="entry name" value="Afi1_N"/>
</dbReference>
<feature type="region of interest" description="Disordered" evidence="1">
    <location>
        <begin position="209"/>
        <end position="232"/>
    </location>
</feature>
<accession>A0A9N8Z012</accession>
<dbReference type="Pfam" id="PF07792">
    <property type="entry name" value="Afi1"/>
    <property type="match status" value="1"/>
</dbReference>
<dbReference type="GO" id="GO:0005886">
    <property type="term" value="C:plasma membrane"/>
    <property type="evidence" value="ECO:0007669"/>
    <property type="project" value="TreeGrafter"/>
</dbReference>
<feature type="domain" description="UDENN" evidence="2">
    <location>
        <begin position="9"/>
        <end position="545"/>
    </location>
</feature>
<dbReference type="Pfam" id="PF08616">
    <property type="entry name" value="SPA"/>
    <property type="match status" value="1"/>
</dbReference>
<dbReference type="PANTHER" id="PTHR28245">
    <property type="entry name" value="ARF3-INTERACTING PROTEIN 1"/>
    <property type="match status" value="1"/>
</dbReference>
<proteinExistence type="predicted"/>
<evidence type="ECO:0000313" key="4">
    <source>
        <dbReference type="Proteomes" id="UP000789739"/>
    </source>
</evidence>
<dbReference type="AlphaFoldDB" id="A0A9N8Z012"/>
<reference evidence="3" key="1">
    <citation type="submission" date="2021-06" db="EMBL/GenBank/DDBJ databases">
        <authorList>
            <person name="Kallberg Y."/>
            <person name="Tangrot J."/>
            <person name="Rosling A."/>
        </authorList>
    </citation>
    <scope>NUCLEOTIDE SEQUENCE</scope>
    <source>
        <strain evidence="3">BR232B</strain>
    </source>
</reference>
<evidence type="ECO:0000256" key="1">
    <source>
        <dbReference type="SAM" id="MobiDB-lite"/>
    </source>
</evidence>
<dbReference type="PANTHER" id="PTHR28245:SF1">
    <property type="entry name" value="ARF3-INTERACTING PROTEIN 1"/>
    <property type="match status" value="1"/>
</dbReference>
<keyword evidence="4" id="KW-1185">Reference proteome</keyword>
<sequence>MPSKAYHVTHILLAEFDIDKGASLAYQYPEETGTDEHLLAELMLPDGAHLRSEDWTVFFLNQTIPDLEKIQTDEKQKKNKPQLLYVLNLVRTKHDTSVRRSDKSFFEELIILTLVFSPINITEIYCRGAMVKAMAICTKHQFLHIYKPVLLLALEKYFQDPSRETLAALYESVNSMDVSNMPHLSATERAILRASENKDMFEEKFLPFENNQGENGTKGSGNADKSGTEAADEERLAKLKRGTYINLSSRELMSNLNSKNKDRHFFETSVVYNEIKLPIRVPLTVMPEEVGDFSLIKLIATFQNSSLVSNHQYHPHLDTSGSQTHPLILLLNALLTQKRIIFLGQGRPSGEVANYVLAACAMGSGGGGVLRGFSERAFPYTNLTQVDELLKVPGFIAGVTNRIFEDHSTWWDVLCNIDTGKITVSKDIAVPIDEDDADDRSEDIKSPSSGKGESGKDKWDNSDNEFINEVIHNINHHYGEMAIRAKFQDYVQRFVRLAAIYEAEVVGSTTIGMAQAIDSKYASLGTGLAFPDETSKQREMAANINRIKGWRKSISYKDYQQDFEDYLKNRCIKAFDVYHQVAKLKTLKNMPEEDVEILYKAFVDNIVTDDQIIENQGGLFPVGLGLFYPRESVRSYTVELFKRINAHTTGVKFVQSLNYFQKFAFERQLASLPDISDANSRATEQQ</sequence>
<dbReference type="OrthoDB" id="66409at2759"/>
<dbReference type="InterPro" id="IPR052809">
    <property type="entry name" value="Actin_polarity_regulatory"/>
</dbReference>
<dbReference type="Proteomes" id="UP000789739">
    <property type="component" value="Unassembled WGS sequence"/>
</dbReference>
<dbReference type="EMBL" id="CAJVPI010000039">
    <property type="protein sequence ID" value="CAG8463890.1"/>
    <property type="molecule type" value="Genomic_DNA"/>
</dbReference>